<dbReference type="InterPro" id="IPR029510">
    <property type="entry name" value="Ald_DH_CS_GLU"/>
</dbReference>
<comment type="similarity">
    <text evidence="1 5">Belongs to the aldehyde dehydrogenase family.</text>
</comment>
<dbReference type="Proteomes" id="UP001218362">
    <property type="component" value="Chromosome"/>
</dbReference>
<dbReference type="CDD" id="cd07139">
    <property type="entry name" value="ALDH_AldA-Rv0768"/>
    <property type="match status" value="1"/>
</dbReference>
<dbReference type="Gene3D" id="3.40.309.10">
    <property type="entry name" value="Aldehyde Dehydrogenase, Chain A, domain 2"/>
    <property type="match status" value="1"/>
</dbReference>
<dbReference type="PANTHER" id="PTHR42804:SF1">
    <property type="entry name" value="ALDEHYDE DEHYDROGENASE-RELATED"/>
    <property type="match status" value="1"/>
</dbReference>
<dbReference type="FunFam" id="3.40.605.10:FF:000007">
    <property type="entry name" value="NAD/NADP-dependent betaine aldehyde dehydrogenase"/>
    <property type="match status" value="1"/>
</dbReference>
<feature type="domain" description="Aldehyde dehydrogenase" evidence="6">
    <location>
        <begin position="20"/>
        <end position="481"/>
    </location>
</feature>
<evidence type="ECO:0000256" key="4">
    <source>
        <dbReference type="PROSITE-ProRule" id="PRU10007"/>
    </source>
</evidence>
<sequence length="490" mass="51709">MVPEGVSVRNPDKLFIGGQWVAAKSGKTIEIVNPNSEEVVARVAEAGSEDMDLAVAAAREAFDKGPWPTTSPAERGAALNRMIDLLEPRIPELAAAWTAQVGGLASFAPMMHGGSLAALRGIAALGESFDWVSAKKGQGVDTVILAREPVGVVAGIAPWNAPFGIMANKVFYSLVAGCTIVMKPSPETPLEAYIIAEAAEAAGIPAGVVNLVTGEREASDHLVHNEGIDKVSFTGSTAAGKRIAEVCASRVARCSLELGGKSAAIVRDDFPIEVAAQILGNTITVMSGQVCAMLSRAVVSKHRHDELAQAIKGVMEGIKIGNSEDPETQLGPLAMKRQLERVEMYIEEGKKSGADLVTGGSRPAHLNKGYFIEPTLFANVDNTSRIAQEEIFGPVLCLIPAEDEEDAIRIANESNFGLNGSVLTTDVQAAYDISRKVRTGVMGQNGMRMEFSAPFGGFKQSGIGREGGEEGLWPYVETKTVLLDGTPATL</sequence>
<proteinExistence type="inferred from homology"/>
<dbReference type="InterPro" id="IPR016161">
    <property type="entry name" value="Ald_DH/histidinol_DH"/>
</dbReference>
<dbReference type="FunFam" id="3.40.605.10:FF:000026">
    <property type="entry name" value="Aldehyde dehydrogenase, putative"/>
    <property type="match status" value="1"/>
</dbReference>
<name>A0AAJ5X1K7_9SPHN</name>
<dbReference type="GO" id="GO:0016620">
    <property type="term" value="F:oxidoreductase activity, acting on the aldehyde or oxo group of donors, NAD or NADP as acceptor"/>
    <property type="evidence" value="ECO:0007669"/>
    <property type="project" value="InterPro"/>
</dbReference>
<evidence type="ECO:0000256" key="5">
    <source>
        <dbReference type="RuleBase" id="RU003345"/>
    </source>
</evidence>
<accession>A0AAJ5X1K7</accession>
<feature type="active site" evidence="4">
    <location>
        <position position="257"/>
    </location>
</feature>
<dbReference type="PROSITE" id="PS00687">
    <property type="entry name" value="ALDEHYDE_DEHYDR_GLU"/>
    <property type="match status" value="1"/>
</dbReference>
<dbReference type="SUPFAM" id="SSF53720">
    <property type="entry name" value="ALDH-like"/>
    <property type="match status" value="1"/>
</dbReference>
<keyword evidence="2 5" id="KW-0560">Oxidoreductase</keyword>
<evidence type="ECO:0000256" key="2">
    <source>
        <dbReference type="ARBA" id="ARBA00023002"/>
    </source>
</evidence>
<dbReference type="InterPro" id="IPR016163">
    <property type="entry name" value="Ald_DH_C"/>
</dbReference>
<evidence type="ECO:0000313" key="7">
    <source>
        <dbReference type="EMBL" id="WEK45945.1"/>
    </source>
</evidence>
<protein>
    <submittedName>
        <fullName evidence="7">Aldehyde dehydrogenase</fullName>
    </submittedName>
</protein>
<organism evidence="7 8">
    <name type="scientific">Candidatus Andeanibacterium colombiense</name>
    <dbReference type="NCBI Taxonomy" id="3121345"/>
    <lineage>
        <taxon>Bacteria</taxon>
        <taxon>Pseudomonadati</taxon>
        <taxon>Pseudomonadota</taxon>
        <taxon>Alphaproteobacteria</taxon>
        <taxon>Sphingomonadales</taxon>
        <taxon>Sphingomonadaceae</taxon>
        <taxon>Candidatus Andeanibacterium</taxon>
    </lineage>
</organism>
<dbReference type="EMBL" id="CP119316">
    <property type="protein sequence ID" value="WEK45945.1"/>
    <property type="molecule type" value="Genomic_DNA"/>
</dbReference>
<evidence type="ECO:0000256" key="3">
    <source>
        <dbReference type="ARBA" id="ARBA00023097"/>
    </source>
</evidence>
<evidence type="ECO:0000256" key="1">
    <source>
        <dbReference type="ARBA" id="ARBA00009986"/>
    </source>
</evidence>
<gene>
    <name evidence="7" type="ORF">P0Y56_13040</name>
</gene>
<dbReference type="KEGG" id="acob:P0Y56_13040"/>
<keyword evidence="3" id="KW-0558">Oxidation</keyword>
<dbReference type="AlphaFoldDB" id="A0AAJ5X1K7"/>
<dbReference type="PANTHER" id="PTHR42804">
    <property type="entry name" value="ALDEHYDE DEHYDROGENASE"/>
    <property type="match status" value="1"/>
</dbReference>
<evidence type="ECO:0000259" key="6">
    <source>
        <dbReference type="Pfam" id="PF00171"/>
    </source>
</evidence>
<dbReference type="InterPro" id="IPR015590">
    <property type="entry name" value="Aldehyde_DH_dom"/>
</dbReference>
<dbReference type="Gene3D" id="3.40.605.10">
    <property type="entry name" value="Aldehyde Dehydrogenase, Chain A, domain 1"/>
    <property type="match status" value="1"/>
</dbReference>
<dbReference type="Pfam" id="PF00171">
    <property type="entry name" value="Aldedh"/>
    <property type="match status" value="1"/>
</dbReference>
<evidence type="ECO:0000313" key="8">
    <source>
        <dbReference type="Proteomes" id="UP001218362"/>
    </source>
</evidence>
<reference evidence="7" key="1">
    <citation type="submission" date="2023-03" db="EMBL/GenBank/DDBJ databases">
        <title>Andean soil-derived lignocellulolytic bacterial consortium as a source of novel taxa and putative plastic-active enzymes.</title>
        <authorList>
            <person name="Diaz-Garcia L."/>
            <person name="Chuvochina M."/>
            <person name="Feuerriegel G."/>
            <person name="Bunk B."/>
            <person name="Sproer C."/>
            <person name="Streit W.R."/>
            <person name="Rodriguez L.M."/>
            <person name="Overmann J."/>
            <person name="Jimenez D.J."/>
        </authorList>
    </citation>
    <scope>NUCLEOTIDE SEQUENCE</scope>
    <source>
        <strain evidence="7">MAG 26</strain>
    </source>
</reference>
<dbReference type="InterPro" id="IPR016162">
    <property type="entry name" value="Ald_DH_N"/>
</dbReference>